<evidence type="ECO:0000256" key="9">
    <source>
        <dbReference type="ARBA" id="ARBA00023098"/>
    </source>
</evidence>
<dbReference type="InParanoid" id="A0A6L2PH23"/>
<dbReference type="GO" id="GO:0015485">
    <property type="term" value="F:cholesterol binding"/>
    <property type="evidence" value="ECO:0007669"/>
    <property type="project" value="TreeGrafter"/>
</dbReference>
<dbReference type="GO" id="GO:0008203">
    <property type="term" value="P:cholesterol metabolic process"/>
    <property type="evidence" value="ECO:0007669"/>
    <property type="project" value="UniProtKB-KW"/>
</dbReference>
<dbReference type="GO" id="GO:0042632">
    <property type="term" value="P:cholesterol homeostasis"/>
    <property type="evidence" value="ECO:0007669"/>
    <property type="project" value="TreeGrafter"/>
</dbReference>
<keyword evidence="4" id="KW-0153">Cholesterol metabolism</keyword>
<evidence type="ECO:0000313" key="19">
    <source>
        <dbReference type="EMBL" id="GFG31754.1"/>
    </source>
</evidence>
<evidence type="ECO:0000256" key="8">
    <source>
        <dbReference type="ARBA" id="ARBA00023055"/>
    </source>
</evidence>
<sequence length="1402" mass="155642">MGIGKASMILVQNLCSCCLTAPYASAEEYHCVWYGQCNKDLLGRYQNCPYEGPAKELEAEGQMFLKKWCPHFFENEVPAVKTCCDTKQLKTMDQSIQLAATFLQRCPSCLHNLVKHICDFTCAVDQSRFINVTDIEHNNVEDKDYVNSIEVYIGDEYMNGTFDSCKQVSVPSTSRLALDMMCGEWGASRCSPKKWFTYMGEAEGNPFVPFQITYIETNKTIDKYVPLNPSITPCSKGISPDVPACSCVDCEASCPSPPPEPEPPKPFTILGLDGVAVVMGIIWAVGSLVFLTVVLCFFLTAHLVRSDGADEVRHVVGQRLAGINQSRIALGADEEASPLQSKRSSVMSADEGALQNRVHLGSPSLLEKLGAGTDALLKDFFYWWGTGCARHPWLVLLLGVFLVVGLGHGIKYIKVTTDPVELWASPHSRSRVEREYFDSHFEPFYRTEQVIIRASGYKPIFHNTSNGPIVFGPAFNDTFLKTVLDLQEQIKKLGSEDGSGLEKICYAPLTSQFTGPPRIEQCVVQSVWGYFQDSEETFDDTETDPEGFVVNYLDHFVKCTQNYYNPECLAQYGGPVDPAIAVGGFLDAGGALESEPRYEKATAVILTFLVNNYHNKTKLRPALEWEHKFIEFMKNYTAQPDPDMEVAFTSERSIEDELDRESHSDVSTIVVSYIIMFAYIAISLGQIRTCSRLLIDSKVTLGLGGVFIVLASVACSVGLFGFVGVPATLIIIEVIPFLVLAVGVDNIFILVQTHQREPRRPNESYVEHIGRVVAQVGPSMLLTSLSESCCFFLGALSDMPAVRAFALYAGMALLIDFLLQVTCFVSLLALDTIRQAGNRFDVCCFLHGPKAEVDPNSEGILYKLFKVLYVPLLMKSVVRAAVMVVFFGWVCASVAVIPHIEVGLDQELSMSEDSYVFKYFKNMSQYLSIGPPMYFVVKNGMNYSDPNVQNLVCGGQYCNLDSLSTQVYFASKDPKRTYIARAAASWIDDYNDWAVPDSGCCKFFPQNNSFCPHSGPSECLDCDIHVDNKTKRPVPVDFEKYIPFFLQDNPDESCAKAGHAAYGQGVRYKVDERGLAQVGANYFMAYHTILKTSKDYFESLRSARIISSNITNTINSHLETLGYNTTIEVFPYSIFYVFYEQYLTTWPDTLFSLGVSLAAIFVVTFLLMGLDIFSSLVVIITITMIVVNIGGLMYWWHITLNAVSLVNLVMAVGISVEFCSHLVHSFAVSVKETRVQRAADSLTNMGSSIFSGITLTKFGGIVVLGFAKSQIFQVFYFRMYLGIVLFGAAHGLIFLPVLLSYIGSPMNKAKVANHERHLQRLQIQDNAVCGETSNRVSISKGKGGSETADMGMWSPHSRLPGRMKSYSVMKGDCRVQLVVILLLLVNSFTSVMDLTEAFIRVA</sequence>
<name>A0A6L2PH23_COPFO</name>
<evidence type="ECO:0000256" key="3">
    <source>
        <dbReference type="ARBA" id="ARBA00022448"/>
    </source>
</evidence>
<comment type="caution">
    <text evidence="19">The sequence shown here is derived from an EMBL/GenBank/DDBJ whole genome shotgun (WGS) entry which is preliminary data.</text>
</comment>
<keyword evidence="3" id="KW-0813">Transport</keyword>
<keyword evidence="8" id="KW-0445">Lipid transport</keyword>
<comment type="catalytic activity">
    <reaction evidence="15">
        <text>cholesterol(in) = cholesterol(out)</text>
        <dbReference type="Rhea" id="RHEA:39747"/>
        <dbReference type="ChEBI" id="CHEBI:16113"/>
    </reaction>
</comment>
<feature type="transmembrane region" description="Helical" evidence="16">
    <location>
        <begin position="1373"/>
        <end position="1392"/>
    </location>
</feature>
<dbReference type="Pfam" id="PF12349">
    <property type="entry name" value="Sterol-sensing"/>
    <property type="match status" value="1"/>
</dbReference>
<keyword evidence="7 16" id="KW-1133">Transmembrane helix</keyword>
<dbReference type="InterPro" id="IPR000731">
    <property type="entry name" value="SSD"/>
</dbReference>
<evidence type="ECO:0000256" key="4">
    <source>
        <dbReference type="ARBA" id="ARBA00022548"/>
    </source>
</evidence>
<evidence type="ECO:0000256" key="14">
    <source>
        <dbReference type="ARBA" id="ARBA00023221"/>
    </source>
</evidence>
<feature type="transmembrane region" description="Helical" evidence="16">
    <location>
        <begin position="1176"/>
        <end position="1196"/>
    </location>
</feature>
<feature type="transmembrane region" description="Helical" evidence="16">
    <location>
        <begin position="880"/>
        <end position="900"/>
    </location>
</feature>
<comment type="subcellular location">
    <subcellularLocation>
        <location evidence="1">Endomembrane system</location>
        <topology evidence="1">Multi-pass membrane protein</topology>
    </subcellularLocation>
</comment>
<feature type="signal peptide" evidence="17">
    <location>
        <begin position="1"/>
        <end position="26"/>
    </location>
</feature>
<dbReference type="InterPro" id="IPR032190">
    <property type="entry name" value="NPC1_N"/>
</dbReference>
<dbReference type="Gene3D" id="1.20.1640.10">
    <property type="entry name" value="Multidrug efflux transporter AcrB transmembrane domain"/>
    <property type="match status" value="2"/>
</dbReference>
<dbReference type="PANTHER" id="PTHR45727:SF2">
    <property type="entry name" value="NPC INTRACELLULAR CHOLESTEROL TRANSPORTER 1"/>
    <property type="match status" value="1"/>
</dbReference>
<dbReference type="EMBL" id="BLKM01000329">
    <property type="protein sequence ID" value="GFG31754.1"/>
    <property type="molecule type" value="Genomic_DNA"/>
</dbReference>
<dbReference type="Pfam" id="PF22314">
    <property type="entry name" value="NPC1_MLD"/>
    <property type="match status" value="1"/>
</dbReference>
<keyword evidence="12" id="KW-1207">Sterol metabolism</keyword>
<keyword evidence="13" id="KW-0325">Glycoprotein</keyword>
<dbReference type="GO" id="GO:0012505">
    <property type="term" value="C:endomembrane system"/>
    <property type="evidence" value="ECO:0007669"/>
    <property type="project" value="UniProtKB-SubCell"/>
</dbReference>
<keyword evidence="6 17" id="KW-0732">Signal</keyword>
<keyword evidence="9" id="KW-0443">Lipid metabolism</keyword>
<feature type="transmembrane region" description="Helical" evidence="16">
    <location>
        <begin position="1279"/>
        <end position="1302"/>
    </location>
</feature>
<dbReference type="Pfam" id="PF16414">
    <property type="entry name" value="NPC1_N"/>
    <property type="match status" value="1"/>
</dbReference>
<keyword evidence="5 16" id="KW-0812">Transmembrane</keyword>
<feature type="transmembrane region" description="Helical" evidence="16">
    <location>
        <begin position="699"/>
        <end position="723"/>
    </location>
</feature>
<reference evidence="20" key="1">
    <citation type="submission" date="2020-01" db="EMBL/GenBank/DDBJ databases">
        <title>Draft genome sequence of the Termite Coptotermes fromosanus.</title>
        <authorList>
            <person name="Itakura S."/>
            <person name="Yosikawa Y."/>
            <person name="Umezawa K."/>
        </authorList>
    </citation>
    <scope>NUCLEOTIDE SEQUENCE [LARGE SCALE GENOMIC DNA]</scope>
</reference>
<evidence type="ECO:0000256" key="13">
    <source>
        <dbReference type="ARBA" id="ARBA00023180"/>
    </source>
</evidence>
<feature type="transmembrane region" description="Helical" evidence="16">
    <location>
        <begin position="1150"/>
        <end position="1169"/>
    </location>
</feature>
<evidence type="ECO:0000256" key="17">
    <source>
        <dbReference type="SAM" id="SignalP"/>
    </source>
</evidence>
<evidence type="ECO:0000313" key="20">
    <source>
        <dbReference type="Proteomes" id="UP000502823"/>
    </source>
</evidence>
<evidence type="ECO:0000256" key="6">
    <source>
        <dbReference type="ARBA" id="ARBA00022729"/>
    </source>
</evidence>
<feature type="transmembrane region" description="Helical" evidence="16">
    <location>
        <begin position="1208"/>
        <end position="1228"/>
    </location>
</feature>
<evidence type="ECO:0000256" key="11">
    <source>
        <dbReference type="ARBA" id="ARBA00023157"/>
    </source>
</evidence>
<dbReference type="OrthoDB" id="6510177at2759"/>
<gene>
    <name evidence="19" type="ORF">Cfor_04194</name>
</gene>
<dbReference type="GO" id="GO:0030299">
    <property type="term" value="P:intestinal cholesterol absorption"/>
    <property type="evidence" value="ECO:0007669"/>
    <property type="project" value="TreeGrafter"/>
</dbReference>
<dbReference type="FunFam" id="1.20.1640.10:FF:000010">
    <property type="entry name" value="NPC intracellular cholesterol transporter 1"/>
    <property type="match status" value="1"/>
</dbReference>
<keyword evidence="10 16" id="KW-0472">Membrane</keyword>
<evidence type="ECO:0000259" key="18">
    <source>
        <dbReference type="PROSITE" id="PS50156"/>
    </source>
</evidence>
<dbReference type="Proteomes" id="UP000502823">
    <property type="component" value="Unassembled WGS sequence"/>
</dbReference>
<feature type="transmembrane region" description="Helical" evidence="16">
    <location>
        <begin position="806"/>
        <end position="830"/>
    </location>
</feature>
<evidence type="ECO:0000256" key="5">
    <source>
        <dbReference type="ARBA" id="ARBA00022692"/>
    </source>
</evidence>
<evidence type="ECO:0000256" key="16">
    <source>
        <dbReference type="SAM" id="Phobius"/>
    </source>
</evidence>
<protein>
    <recommendedName>
        <fullName evidence="18">SSD domain-containing protein</fullName>
    </recommendedName>
</protein>
<feature type="transmembrane region" description="Helical" evidence="16">
    <location>
        <begin position="729"/>
        <end position="751"/>
    </location>
</feature>
<dbReference type="InterPro" id="IPR004765">
    <property type="entry name" value="NPC1-like"/>
</dbReference>
<dbReference type="NCBIfam" id="TIGR00917">
    <property type="entry name" value="2A060601"/>
    <property type="match status" value="1"/>
</dbReference>
<feature type="transmembrane region" description="Helical" evidence="16">
    <location>
        <begin position="393"/>
        <end position="410"/>
    </location>
</feature>
<keyword evidence="14" id="KW-0753">Steroid metabolism</keyword>
<accession>A0A6L2PH23</accession>
<feature type="transmembrane region" description="Helical" evidence="16">
    <location>
        <begin position="1249"/>
        <end position="1267"/>
    </location>
</feature>
<evidence type="ECO:0000256" key="12">
    <source>
        <dbReference type="ARBA" id="ARBA00023166"/>
    </source>
</evidence>
<feature type="transmembrane region" description="Helical" evidence="16">
    <location>
        <begin position="666"/>
        <end position="687"/>
    </location>
</feature>
<evidence type="ECO:0000256" key="10">
    <source>
        <dbReference type="ARBA" id="ARBA00023136"/>
    </source>
</evidence>
<dbReference type="SUPFAM" id="SSF82866">
    <property type="entry name" value="Multidrug efflux transporter AcrB transmembrane domain"/>
    <property type="match status" value="2"/>
</dbReference>
<feature type="chain" id="PRO_5027002301" description="SSD domain-containing protein" evidence="17">
    <location>
        <begin position="27"/>
        <end position="1402"/>
    </location>
</feature>
<comment type="similarity">
    <text evidence="2">Belongs to the patched family.</text>
</comment>
<feature type="domain" description="SSD" evidence="18">
    <location>
        <begin position="665"/>
        <end position="830"/>
    </location>
</feature>
<evidence type="ECO:0000256" key="15">
    <source>
        <dbReference type="ARBA" id="ARBA00034049"/>
    </source>
</evidence>
<organism evidence="19 20">
    <name type="scientific">Coptotermes formosanus</name>
    <name type="common">Formosan subterranean termite</name>
    <dbReference type="NCBI Taxonomy" id="36987"/>
    <lineage>
        <taxon>Eukaryota</taxon>
        <taxon>Metazoa</taxon>
        <taxon>Ecdysozoa</taxon>
        <taxon>Arthropoda</taxon>
        <taxon>Hexapoda</taxon>
        <taxon>Insecta</taxon>
        <taxon>Pterygota</taxon>
        <taxon>Neoptera</taxon>
        <taxon>Polyneoptera</taxon>
        <taxon>Dictyoptera</taxon>
        <taxon>Blattodea</taxon>
        <taxon>Blattoidea</taxon>
        <taxon>Termitoidae</taxon>
        <taxon>Rhinotermitidae</taxon>
        <taxon>Coptotermes</taxon>
    </lineage>
</organism>
<dbReference type="GO" id="GO:0030301">
    <property type="term" value="P:cholesterol transport"/>
    <property type="evidence" value="ECO:0007669"/>
    <property type="project" value="UniProtKB-ARBA"/>
</dbReference>
<keyword evidence="11" id="KW-1015">Disulfide bond</keyword>
<feature type="transmembrane region" description="Helical" evidence="16">
    <location>
        <begin position="275"/>
        <end position="299"/>
    </location>
</feature>
<dbReference type="InterPro" id="IPR053958">
    <property type="entry name" value="HMGCR/SNAP/NPC1-like_SSD"/>
</dbReference>
<dbReference type="InterPro" id="IPR053956">
    <property type="entry name" value="NPC1_MLD"/>
</dbReference>
<evidence type="ECO:0000256" key="7">
    <source>
        <dbReference type="ARBA" id="ARBA00022989"/>
    </source>
</evidence>
<evidence type="ECO:0000256" key="1">
    <source>
        <dbReference type="ARBA" id="ARBA00004127"/>
    </source>
</evidence>
<dbReference type="GO" id="GO:0005886">
    <property type="term" value="C:plasma membrane"/>
    <property type="evidence" value="ECO:0007669"/>
    <property type="project" value="TreeGrafter"/>
</dbReference>
<dbReference type="PANTHER" id="PTHR45727">
    <property type="entry name" value="NPC INTRACELLULAR CHOLESTEROL TRANSPORTER 1"/>
    <property type="match status" value="1"/>
</dbReference>
<dbReference type="GO" id="GO:0005319">
    <property type="term" value="F:lipid transporter activity"/>
    <property type="evidence" value="ECO:0007669"/>
    <property type="project" value="InterPro"/>
</dbReference>
<dbReference type="PROSITE" id="PS50156">
    <property type="entry name" value="SSD"/>
    <property type="match status" value="1"/>
</dbReference>
<dbReference type="FunCoup" id="A0A6L2PH23">
    <property type="interactions" value="959"/>
</dbReference>
<evidence type="ECO:0000256" key="2">
    <source>
        <dbReference type="ARBA" id="ARBA00005585"/>
    </source>
</evidence>
<keyword evidence="20" id="KW-1185">Reference proteome</keyword>
<proteinExistence type="inferred from homology"/>
<dbReference type="FunFam" id="1.20.1640.10:FF:000008">
    <property type="entry name" value="NPC intracellular cholesterol transporter 1"/>
    <property type="match status" value="1"/>
</dbReference>